<keyword evidence="1" id="KW-0472">Membrane</keyword>
<reference evidence="5 6" key="1">
    <citation type="submission" date="2016-10" db="EMBL/GenBank/DDBJ databases">
        <authorList>
            <person name="de Groot N.N."/>
        </authorList>
    </citation>
    <scope>NUCLEOTIDE SEQUENCE [LARGE SCALE GENOMIC DNA]</scope>
    <source>
        <strain evidence="3 5">CGMCC 1.9095</strain>
        <strain evidence="2 6">DSM 22558</strain>
    </source>
</reference>
<evidence type="ECO:0000313" key="3">
    <source>
        <dbReference type="EMBL" id="SFL80063.1"/>
    </source>
</evidence>
<gene>
    <name evidence="4" type="ORF">FA869_03350</name>
    <name evidence="3" type="ORF">SAMN04487855_1282</name>
    <name evidence="2" type="ORF">SAMN05216589_0342</name>
</gene>
<accession>A0A031MJA6</accession>
<organism evidence="4 7">
    <name type="scientific">Halopseudomonas bauzanensis</name>
    <dbReference type="NCBI Taxonomy" id="653930"/>
    <lineage>
        <taxon>Bacteria</taxon>
        <taxon>Pseudomonadati</taxon>
        <taxon>Pseudomonadota</taxon>
        <taxon>Gammaproteobacteria</taxon>
        <taxon>Pseudomonadales</taxon>
        <taxon>Pseudomonadaceae</taxon>
        <taxon>Halopseudomonas</taxon>
    </lineage>
</organism>
<evidence type="ECO:0000256" key="1">
    <source>
        <dbReference type="SAM" id="Phobius"/>
    </source>
</evidence>
<keyword evidence="1" id="KW-1133">Transmembrane helix</keyword>
<keyword evidence="1" id="KW-0812">Transmembrane</keyword>
<keyword evidence="5" id="KW-1185">Reference proteome</keyword>
<protein>
    <submittedName>
        <fullName evidence="4">Uncharacterized protein</fullName>
    </submittedName>
</protein>
<feature type="transmembrane region" description="Helical" evidence="1">
    <location>
        <begin position="33"/>
        <end position="53"/>
    </location>
</feature>
<evidence type="ECO:0000313" key="6">
    <source>
        <dbReference type="Proteomes" id="UP000186904"/>
    </source>
</evidence>
<proteinExistence type="predicted"/>
<dbReference type="EMBL" id="FOGN01000001">
    <property type="protein sequence ID" value="SER36953.1"/>
    <property type="molecule type" value="Genomic_DNA"/>
</dbReference>
<dbReference type="Proteomes" id="UP000305198">
    <property type="component" value="Unassembled WGS sequence"/>
</dbReference>
<evidence type="ECO:0000313" key="4">
    <source>
        <dbReference type="EMBL" id="TKA93228.1"/>
    </source>
</evidence>
<dbReference type="Proteomes" id="UP000186904">
    <property type="component" value="Unassembled WGS sequence"/>
</dbReference>
<reference evidence="4 7" key="2">
    <citation type="submission" date="2019-04" db="EMBL/GenBank/DDBJ databases">
        <title>Crypto-aerobic microbial life in anoxic (sulfidic) marine sediments.</title>
        <authorList>
            <person name="Bhattacharya S."/>
            <person name="Roy C."/>
            <person name="Mondal N."/>
            <person name="Sarkar J."/>
            <person name="Mandal S."/>
            <person name="Rameez M.J."/>
            <person name="Ghosh W."/>
        </authorList>
    </citation>
    <scope>NUCLEOTIDE SEQUENCE [LARGE SCALE GENOMIC DNA]</scope>
    <source>
        <strain evidence="4 7">SBBB</strain>
    </source>
</reference>
<dbReference type="EMBL" id="FOUA01000001">
    <property type="protein sequence ID" value="SFL80063.1"/>
    <property type="molecule type" value="Genomic_DNA"/>
</dbReference>
<sequence>MTPTDELHLMLGLLVIGFLLLGTGFSFRDKGWGVGLMLFGSAVLLVTIGTRILEAVSLS</sequence>
<evidence type="ECO:0000313" key="5">
    <source>
        <dbReference type="Proteomes" id="UP000186599"/>
    </source>
</evidence>
<dbReference type="OrthoDB" id="6945512at2"/>
<name>A0A031MJA6_9GAMM</name>
<feature type="transmembrane region" description="Helical" evidence="1">
    <location>
        <begin position="7"/>
        <end position="27"/>
    </location>
</feature>
<evidence type="ECO:0000313" key="2">
    <source>
        <dbReference type="EMBL" id="SER36953.1"/>
    </source>
</evidence>
<dbReference type="EMBL" id="SWAV01000001">
    <property type="protein sequence ID" value="TKA93228.1"/>
    <property type="molecule type" value="Genomic_DNA"/>
</dbReference>
<evidence type="ECO:0000313" key="7">
    <source>
        <dbReference type="Proteomes" id="UP000305198"/>
    </source>
</evidence>
<dbReference type="RefSeq" id="WP_036989100.1">
    <property type="nucleotide sequence ID" value="NZ_FOGN01000001.1"/>
</dbReference>
<dbReference type="AlphaFoldDB" id="A0A031MJA6"/>
<dbReference type="Proteomes" id="UP000186599">
    <property type="component" value="Unassembled WGS sequence"/>
</dbReference>